<dbReference type="PANTHER" id="PTHR30293:SF0">
    <property type="entry name" value="NITROGEN ASSIMILATION REGULATORY PROTEIN NAC"/>
    <property type="match status" value="1"/>
</dbReference>
<protein>
    <submittedName>
        <fullName evidence="8">LysR family transcriptional regulator</fullName>
    </submittedName>
</protein>
<keyword evidence="2" id="KW-0805">Transcription regulation</keyword>
<feature type="compositionally biased region" description="Low complexity" evidence="6">
    <location>
        <begin position="10"/>
        <end position="22"/>
    </location>
</feature>
<evidence type="ECO:0000259" key="7">
    <source>
        <dbReference type="PROSITE" id="PS50931"/>
    </source>
</evidence>
<accession>A0A3D8K2N8</accession>
<dbReference type="PANTHER" id="PTHR30293">
    <property type="entry name" value="TRANSCRIPTIONAL REGULATORY PROTEIN NAC-RELATED"/>
    <property type="match status" value="1"/>
</dbReference>
<dbReference type="Pfam" id="PF00126">
    <property type="entry name" value="HTH_1"/>
    <property type="match status" value="1"/>
</dbReference>
<evidence type="ECO:0000256" key="2">
    <source>
        <dbReference type="ARBA" id="ARBA00023015"/>
    </source>
</evidence>
<dbReference type="OrthoDB" id="8587114at2"/>
<evidence type="ECO:0000313" key="9">
    <source>
        <dbReference type="Proteomes" id="UP000256838"/>
    </source>
</evidence>
<dbReference type="SUPFAM" id="SSF46785">
    <property type="entry name" value="Winged helix' DNA-binding domain"/>
    <property type="match status" value="1"/>
</dbReference>
<gene>
    <name evidence="8" type="ORF">DWV00_11240</name>
</gene>
<dbReference type="Pfam" id="PF03466">
    <property type="entry name" value="LysR_substrate"/>
    <property type="match status" value="1"/>
</dbReference>
<name>A0A3D8K2N8_9BURK</name>
<keyword evidence="3" id="KW-0238">DNA-binding</keyword>
<dbReference type="GO" id="GO:2000142">
    <property type="term" value="P:regulation of DNA-templated transcription initiation"/>
    <property type="evidence" value="ECO:0007669"/>
    <property type="project" value="TreeGrafter"/>
</dbReference>
<dbReference type="AlphaFoldDB" id="A0A3D8K2N8"/>
<dbReference type="SUPFAM" id="SSF53850">
    <property type="entry name" value="Periplasmic binding protein-like II"/>
    <property type="match status" value="1"/>
</dbReference>
<dbReference type="Gene3D" id="3.40.190.290">
    <property type="match status" value="1"/>
</dbReference>
<evidence type="ECO:0000256" key="4">
    <source>
        <dbReference type="ARBA" id="ARBA00023159"/>
    </source>
</evidence>
<dbReference type="InterPro" id="IPR005119">
    <property type="entry name" value="LysR_subst-bd"/>
</dbReference>
<dbReference type="GO" id="GO:0003677">
    <property type="term" value="F:DNA binding"/>
    <property type="evidence" value="ECO:0007669"/>
    <property type="project" value="UniProtKB-KW"/>
</dbReference>
<sequence>MTLVKPAPSTGQAGPARATTPGAPTIVDPRWFVFLQVSASGSLSRAAAALDMPQSMVSRNVAQLEQQCGERLFRRTGRGVVLTEFGEQMLPRVTRLAAEADALADDIRSARGQPAGEVLLGLLPSAVNHYAGPLFAAVRAELPAVRLHLTEAASAQLEEHLREGRLDMAVVLKEDEAHVGDSHVLARVPLHLVGPRGDPVVAGADVPLAMLSGLPLVVPGRPHLLRARLDRLASQHDLTLHAAVEVDSVRLQYEVVAAGGGYAIASVLPGKLDARLASSRIVAPVLERFVVLAESPRRPHTRATRAVRRLVCGLAEALEDGEASHRSSS</sequence>
<evidence type="ECO:0000256" key="6">
    <source>
        <dbReference type="SAM" id="MobiDB-lite"/>
    </source>
</evidence>
<dbReference type="Gene3D" id="1.10.10.10">
    <property type="entry name" value="Winged helix-like DNA-binding domain superfamily/Winged helix DNA-binding domain"/>
    <property type="match status" value="1"/>
</dbReference>
<keyword evidence="9" id="KW-1185">Reference proteome</keyword>
<evidence type="ECO:0000313" key="8">
    <source>
        <dbReference type="EMBL" id="RDU98831.1"/>
    </source>
</evidence>
<organism evidence="8 9">
    <name type="scientific">Trinickia dinghuensis</name>
    <dbReference type="NCBI Taxonomy" id="2291023"/>
    <lineage>
        <taxon>Bacteria</taxon>
        <taxon>Pseudomonadati</taxon>
        <taxon>Pseudomonadota</taxon>
        <taxon>Betaproteobacteria</taxon>
        <taxon>Burkholderiales</taxon>
        <taxon>Burkholderiaceae</taxon>
        <taxon>Trinickia</taxon>
    </lineage>
</organism>
<reference evidence="8 9" key="1">
    <citation type="submission" date="2018-08" db="EMBL/GenBank/DDBJ databases">
        <title>Paraburkholderia sp. DHOM06 isolated from forest soil.</title>
        <authorList>
            <person name="Gao Z.-H."/>
            <person name="Qiu L.-H."/>
        </authorList>
    </citation>
    <scope>NUCLEOTIDE SEQUENCE [LARGE SCALE GENOMIC DNA]</scope>
    <source>
        <strain evidence="8 9">DHOM06</strain>
    </source>
</reference>
<evidence type="ECO:0000256" key="5">
    <source>
        <dbReference type="ARBA" id="ARBA00023163"/>
    </source>
</evidence>
<keyword evidence="4" id="KW-0010">Activator</keyword>
<dbReference type="PRINTS" id="PR00039">
    <property type="entry name" value="HTHLYSR"/>
</dbReference>
<dbReference type="InterPro" id="IPR000847">
    <property type="entry name" value="LysR_HTH_N"/>
</dbReference>
<evidence type="ECO:0000256" key="3">
    <source>
        <dbReference type="ARBA" id="ARBA00023125"/>
    </source>
</evidence>
<evidence type="ECO:0000256" key="1">
    <source>
        <dbReference type="ARBA" id="ARBA00009437"/>
    </source>
</evidence>
<comment type="caution">
    <text evidence="8">The sequence shown here is derived from an EMBL/GenBank/DDBJ whole genome shotgun (WGS) entry which is preliminary data.</text>
</comment>
<dbReference type="RefSeq" id="WP_115533646.1">
    <property type="nucleotide sequence ID" value="NZ_QRGA01000006.1"/>
</dbReference>
<keyword evidence="5" id="KW-0804">Transcription</keyword>
<dbReference type="PROSITE" id="PS50931">
    <property type="entry name" value="HTH_LYSR"/>
    <property type="match status" value="1"/>
</dbReference>
<dbReference type="GO" id="GO:0003700">
    <property type="term" value="F:DNA-binding transcription factor activity"/>
    <property type="evidence" value="ECO:0007669"/>
    <property type="project" value="InterPro"/>
</dbReference>
<dbReference type="InterPro" id="IPR036390">
    <property type="entry name" value="WH_DNA-bd_sf"/>
</dbReference>
<feature type="region of interest" description="Disordered" evidence="6">
    <location>
        <begin position="1"/>
        <end position="22"/>
    </location>
</feature>
<feature type="domain" description="HTH lysR-type" evidence="7">
    <location>
        <begin position="33"/>
        <end position="83"/>
    </location>
</feature>
<comment type="similarity">
    <text evidence="1">Belongs to the LysR transcriptional regulatory family.</text>
</comment>
<dbReference type="EMBL" id="QRGA01000006">
    <property type="protein sequence ID" value="RDU98831.1"/>
    <property type="molecule type" value="Genomic_DNA"/>
</dbReference>
<proteinExistence type="inferred from homology"/>
<dbReference type="FunFam" id="1.10.10.10:FF:000001">
    <property type="entry name" value="LysR family transcriptional regulator"/>
    <property type="match status" value="1"/>
</dbReference>
<dbReference type="InterPro" id="IPR036388">
    <property type="entry name" value="WH-like_DNA-bd_sf"/>
</dbReference>
<dbReference type="Proteomes" id="UP000256838">
    <property type="component" value="Unassembled WGS sequence"/>
</dbReference>